<dbReference type="GO" id="GO:0003735">
    <property type="term" value="F:structural constituent of ribosome"/>
    <property type="evidence" value="ECO:0007669"/>
    <property type="project" value="InterPro"/>
</dbReference>
<organism evidence="7 8">
    <name type="scientific">Gordonia otitidis (strain DSM 44809 / CCUG 52243 / JCM 12355 / NBRC 100426 / IFM 10032)</name>
    <dbReference type="NCBI Taxonomy" id="1108044"/>
    <lineage>
        <taxon>Bacteria</taxon>
        <taxon>Bacillati</taxon>
        <taxon>Actinomycetota</taxon>
        <taxon>Actinomycetes</taxon>
        <taxon>Mycobacteriales</taxon>
        <taxon>Gordoniaceae</taxon>
        <taxon>Gordonia</taxon>
    </lineage>
</organism>
<dbReference type="GO" id="GO:0003723">
    <property type="term" value="F:RNA binding"/>
    <property type="evidence" value="ECO:0007669"/>
    <property type="project" value="TreeGrafter"/>
</dbReference>
<accession>H5TP74</accession>
<comment type="similarity">
    <text evidence="1 5 6">Belongs to the universal ribosomal protein uS9 family.</text>
</comment>
<dbReference type="PANTHER" id="PTHR21569">
    <property type="entry name" value="RIBOSOMAL PROTEIN S9"/>
    <property type="match status" value="1"/>
</dbReference>
<evidence type="ECO:0000256" key="6">
    <source>
        <dbReference type="RuleBase" id="RU003815"/>
    </source>
</evidence>
<gene>
    <name evidence="5 7" type="primary">rpsI</name>
    <name evidence="7" type="ORF">GOOTI_152_00310</name>
</gene>
<protein>
    <recommendedName>
        <fullName evidence="4 5">Small ribosomal subunit protein uS9</fullName>
    </recommendedName>
</protein>
<proteinExistence type="inferred from homology"/>
<dbReference type="SUPFAM" id="SSF54211">
    <property type="entry name" value="Ribosomal protein S5 domain 2-like"/>
    <property type="match status" value="1"/>
</dbReference>
<keyword evidence="2 5" id="KW-0689">Ribosomal protein</keyword>
<evidence type="ECO:0000256" key="4">
    <source>
        <dbReference type="ARBA" id="ARBA00035259"/>
    </source>
</evidence>
<dbReference type="AlphaFoldDB" id="H5TP74"/>
<dbReference type="InterPro" id="IPR020574">
    <property type="entry name" value="Ribosomal_uS9_CS"/>
</dbReference>
<dbReference type="InterPro" id="IPR000754">
    <property type="entry name" value="Ribosomal_uS9"/>
</dbReference>
<name>H5TP74_GORO1</name>
<dbReference type="PROSITE" id="PS00360">
    <property type="entry name" value="RIBOSOMAL_S9"/>
    <property type="match status" value="1"/>
</dbReference>
<evidence type="ECO:0000256" key="5">
    <source>
        <dbReference type="HAMAP-Rule" id="MF_00532"/>
    </source>
</evidence>
<dbReference type="GO" id="GO:0006412">
    <property type="term" value="P:translation"/>
    <property type="evidence" value="ECO:0007669"/>
    <property type="project" value="UniProtKB-UniRule"/>
</dbReference>
<dbReference type="InterPro" id="IPR023035">
    <property type="entry name" value="Ribosomal_uS9_bac/plastid"/>
</dbReference>
<sequence>MSNENISDEAVENAVENAAAAQAAAGDDTAAAEGAVEAAVEAAVELEQAADDYDTEAPAAAEVTIDRGPVVIDRPIQTVGRRKEAVVRVRMMPGSGGFTLNGRSLEEYFPNKVHQQLIKAPLVTVERTESFDIFAKLVGGGPSGQAGALRLAIARALIEVTPEDRPALKKAGFLTRDPRAVERKKYGLKKARKASQYSKR</sequence>
<dbReference type="Proteomes" id="UP000005038">
    <property type="component" value="Unassembled WGS sequence"/>
</dbReference>
<dbReference type="GO" id="GO:0005737">
    <property type="term" value="C:cytoplasm"/>
    <property type="evidence" value="ECO:0007669"/>
    <property type="project" value="UniProtKB-ARBA"/>
</dbReference>
<keyword evidence="8" id="KW-1185">Reference proteome</keyword>
<dbReference type="RefSeq" id="WP_007239505.1">
    <property type="nucleotide sequence ID" value="NZ_BAFB01000152.1"/>
</dbReference>
<evidence type="ECO:0000256" key="3">
    <source>
        <dbReference type="ARBA" id="ARBA00023274"/>
    </source>
</evidence>
<dbReference type="HAMAP" id="MF_00532_B">
    <property type="entry name" value="Ribosomal_uS9_B"/>
    <property type="match status" value="1"/>
</dbReference>
<dbReference type="PANTHER" id="PTHR21569:SF1">
    <property type="entry name" value="SMALL RIBOSOMAL SUBUNIT PROTEIN US9M"/>
    <property type="match status" value="1"/>
</dbReference>
<evidence type="ECO:0000313" key="8">
    <source>
        <dbReference type="Proteomes" id="UP000005038"/>
    </source>
</evidence>
<evidence type="ECO:0000313" key="7">
    <source>
        <dbReference type="EMBL" id="GAB35282.1"/>
    </source>
</evidence>
<evidence type="ECO:0000256" key="2">
    <source>
        <dbReference type="ARBA" id="ARBA00022980"/>
    </source>
</evidence>
<dbReference type="InterPro" id="IPR020568">
    <property type="entry name" value="Ribosomal_Su5_D2-typ_SF"/>
</dbReference>
<dbReference type="InterPro" id="IPR014721">
    <property type="entry name" value="Ribsml_uS5_D2-typ_fold_subgr"/>
</dbReference>
<dbReference type="FunFam" id="3.30.230.10:FF:000001">
    <property type="entry name" value="30S ribosomal protein S9"/>
    <property type="match status" value="1"/>
</dbReference>
<reference evidence="7" key="1">
    <citation type="submission" date="2012-02" db="EMBL/GenBank/DDBJ databases">
        <title>Whole genome shotgun sequence of Gordonia otitidis NBRC 100426.</title>
        <authorList>
            <person name="Yoshida I."/>
            <person name="Hosoyama A."/>
            <person name="Tsuchikane K."/>
            <person name="Katsumata H."/>
            <person name="Yamazaki S."/>
            <person name="Fujita N."/>
        </authorList>
    </citation>
    <scope>NUCLEOTIDE SEQUENCE [LARGE SCALE GENOMIC DNA]</scope>
    <source>
        <strain evidence="7">NBRC 100426</strain>
    </source>
</reference>
<evidence type="ECO:0000256" key="1">
    <source>
        <dbReference type="ARBA" id="ARBA00005251"/>
    </source>
</evidence>
<keyword evidence="3 5" id="KW-0687">Ribonucleoprotein</keyword>
<dbReference type="NCBIfam" id="NF001099">
    <property type="entry name" value="PRK00132.1"/>
    <property type="match status" value="1"/>
</dbReference>
<dbReference type="EMBL" id="BAFB01000152">
    <property type="protein sequence ID" value="GAB35282.1"/>
    <property type="molecule type" value="Genomic_DNA"/>
</dbReference>
<dbReference type="STRING" id="1108044.GOOTI_152_00310"/>
<comment type="caution">
    <text evidence="7">The sequence shown here is derived from an EMBL/GenBank/DDBJ whole genome shotgun (WGS) entry which is preliminary data.</text>
</comment>
<dbReference type="GO" id="GO:0015935">
    <property type="term" value="C:small ribosomal subunit"/>
    <property type="evidence" value="ECO:0007669"/>
    <property type="project" value="UniProtKB-ARBA"/>
</dbReference>
<dbReference type="OrthoDB" id="9803965at2"/>
<dbReference type="Pfam" id="PF00380">
    <property type="entry name" value="Ribosomal_S9"/>
    <property type="match status" value="1"/>
</dbReference>
<dbReference type="Gene3D" id="3.30.230.10">
    <property type="match status" value="1"/>
</dbReference>